<dbReference type="RefSeq" id="XP_068367148.1">
    <property type="nucleotide sequence ID" value="XM_068498504.1"/>
</dbReference>
<sequence length="2229" mass="253199">MSLAEDQILQLIKSLNDIIQKHPISKNEAIDTKQITPEKYLKIYFHKNMALLKSLSVSRIQIALLTILNETSQILKSLNPKDLKFIDINRLCIFYVVAAKCVNAYKEAGDVADNAVFDLLIQQSRDVLSSNEFGTYTRFIQHNFALLLSAIGAHSSSAYEKIFSKLRDDFTTSKIQQATLRLCMYMPSKVSLINDVFKQIVTFITRIPHKFYDPFCQMLTETIIMAFKRDVASFIAFLDRAEDISFAHTVQDTIVKWDKKGDHHGYSSLLVLEILMPSKLKIVSNIGIDENGVIAKLTRFYKKRGAKRDTALKALFTGYRAYALSNSHELIGNLMSRYYNDFMKYYLTNHKEFKNNDLAPYAFVDFPLCVLFKSPFDFREKILPILNKPGMWIYIAKIVRRACKQMSPFDPNDNNRKSNDNNVRFDLSSFDVLIEPTMILFKKALPEDIKNMIEVQKAQPCIPKIFSGFGYCPLFFRMLAYKDISYLEIIFNNIKNDSTLSPQYAFLRFFDQKYADQSKIDNKLLDIYAVTTKFMLEFYSQISLYQSSHFADSIPDIIFTITESLFSLFSGNTSIEDTSIIKNTLPIISLLETSAVMFLASSKEEIRTKGAKMISILLEVYHTFLEIVRNPDFFGDFQFPVEEYQIIESRHNKKLTLACPAIKNTLRSIEQPSQAHLNAYKSLFTYFLALTKALDPTVELIEEPKSTVNLPPSILSDEWIGTFSVMLTILTEDVFLPIMNQLKYLLRSTGDLGAITAAAVPTAMTPRFFFAMINLAVNWVAYMQNVPQGFVDASSEHSVFINNIMHMIRGLAEQKQWTIYEPKVFGHLLRKVVSHSDMIPGEDFRLSCAQLVISVLKLLKSRNTNLEPMTRHSISKSLLGWLPTVATLSRQYTSTIHQCLALLLDDLSLLECVDPNDPKSPEEKADAQFMLYFAAIKNRLDMKETSATDMVPVLAALLNKNLSIGIEHCISMGFDDKDTVRAAFIAAVAAVFRVPEAKVADTSLMSNDTNLIDAIFNGNWEFVEFICSCVPYSRAEAFGAAMVEASVIKNIEYEYLDRMILMEVKTVDEGSRNTLFRGNAVPARAVGHFPRIVGTQWMTDTLRPVFEEVIANCNNGRHYQVDPAKIPSDQNLEQNQQNFRDLLLKCIHNIIGAREEMPIGLIRESKMIYKHVADKYGDFANQILSGFLFLRFLLPAFSVPKLVGLPELLPPEPRQALLLVSTVLMVSTLRGQLNDKGAHLIPFNDIAQSAHDQFAVFFSEIVATNVGNRKDDLSFNEARVNMVLHQELWPLLKQIGNAASDEELSKDVKNDAENLINIVQSMGEPASAKKNIQRRTTFISGKAGNEMFQEYFETLMTTQFSEEVLCQLQDFIKKDEKKAPDGSTIFYLYFEKLAQIKNPMAMPYMLFKALQEDSITYATLVLILRDFDETTIPPPSDIDILAKMPPVYKIKRVICLETEPAYVQFILQNPSVINHRQHIFPENVELLVPLIGPISPLLPLSTLDSLSEPDSSHQAQLVIPNSNELPTKNVKMYQHSVQIVGPAETIGNCKVIPMNMLMINEIKFDKPIPNNDYIEFSLYVRDKDYRFRVLKTSPLYESIVLIVRRSQALQTLSSKVKIDTSTLQWLMLNLAFVNMVNEAVVPTVLKASLDLVYATFASFSFKRNIIVRKVPSEALPRNLVGYVQQLSEDIAENNPESFSGFLSEYFKVFNYVSMSSKPYTFLYLKPWIHLYANDIDNQPNITDNFLKAFSECIDASEVFQQCIWPGILKAGEKSVESFLMRIFDLRKSHFLIIIAGFAAIDSKLVTKFLLETLLDQCIENNDAHITFVCKSLAALFSCRLFDDAQIITFIEKMLLIRVKMSFNILSKCIHCFTNSLHYLISCCSPQPIHSDSRIDFVAAAADFANSPNKENRLFYVNCRNVAHYYRLALNGYPDKSVLNHLYQKFYHDLNNNSTSIIYSSVFVQNENCNELLKNLIKFAIEKSHDDDILSDISMALTNVMTFIYESNSQNHDDLSSKIFILAVAFCLRLSNSVPTDLLCQSIIHLNEQNLINNYSNQLSKIESETGTLPLCFSNDPLFSAFVILSALSDYPPSSDKINEMFINVMSQKKKCLTATASVLLALRFFDSNYNLVSLFESKVKESQNDIVLLFKAIDSETKRKLLNNKSPVVLATSVRALKATLNGNKMISGLPSFILPYFSELEKQESKSTISQIKIESNQFVSLIESIAL</sequence>
<dbReference type="GeneID" id="94833208"/>
<evidence type="ECO:0000259" key="2">
    <source>
        <dbReference type="PROSITE" id="PS50018"/>
    </source>
</evidence>
<dbReference type="InterPro" id="IPR001936">
    <property type="entry name" value="RasGAP_dom"/>
</dbReference>
<dbReference type="InterPro" id="IPR039360">
    <property type="entry name" value="Ras_GTPase"/>
</dbReference>
<dbReference type="CDD" id="cd04519">
    <property type="entry name" value="RasGAP"/>
    <property type="match status" value="1"/>
</dbReference>
<comment type="caution">
    <text evidence="3">The sequence shown here is derived from an EMBL/GenBank/DDBJ whole genome shotgun (WGS) entry which is preliminary data.</text>
</comment>
<dbReference type="VEuPathDB" id="TrichDB:TRFO_15657"/>
<evidence type="ECO:0000256" key="1">
    <source>
        <dbReference type="ARBA" id="ARBA00022468"/>
    </source>
</evidence>
<dbReference type="SMART" id="SM00323">
    <property type="entry name" value="RasGAP"/>
    <property type="match status" value="1"/>
</dbReference>
<dbReference type="EMBL" id="MLAK01000431">
    <property type="protein sequence ID" value="OHT14012.1"/>
    <property type="molecule type" value="Genomic_DNA"/>
</dbReference>
<protein>
    <recommendedName>
        <fullName evidence="2">Ras-GAP domain-containing protein</fullName>
    </recommendedName>
</protein>
<gene>
    <name evidence="3" type="ORF">TRFO_15657</name>
</gene>
<dbReference type="PANTHER" id="PTHR10194">
    <property type="entry name" value="RAS GTPASE-ACTIVATING PROTEINS"/>
    <property type="match status" value="1"/>
</dbReference>
<dbReference type="OrthoDB" id="28245at2759"/>
<accession>A0A1J4KW83</accession>
<reference evidence="3" key="1">
    <citation type="submission" date="2016-10" db="EMBL/GenBank/DDBJ databases">
        <authorList>
            <person name="Benchimol M."/>
            <person name="Almeida L.G."/>
            <person name="Vasconcelos A.T."/>
            <person name="Perreira-Neves A."/>
            <person name="Rosa I.A."/>
            <person name="Tasca T."/>
            <person name="Bogo M.R."/>
            <person name="de Souza W."/>
        </authorList>
    </citation>
    <scope>NUCLEOTIDE SEQUENCE [LARGE SCALE GENOMIC DNA]</scope>
    <source>
        <strain evidence="3">K</strain>
    </source>
</reference>
<dbReference type="Proteomes" id="UP000179807">
    <property type="component" value="Unassembled WGS sequence"/>
</dbReference>
<keyword evidence="4" id="KW-1185">Reference proteome</keyword>
<dbReference type="InterPro" id="IPR008936">
    <property type="entry name" value="Rho_GTPase_activation_prot"/>
</dbReference>
<proteinExistence type="predicted"/>
<feature type="domain" description="Ras-GAP" evidence="2">
    <location>
        <begin position="1034"/>
        <end position="1229"/>
    </location>
</feature>
<keyword evidence="1" id="KW-0343">GTPase activation</keyword>
<dbReference type="GO" id="GO:0005096">
    <property type="term" value="F:GTPase activator activity"/>
    <property type="evidence" value="ECO:0007669"/>
    <property type="project" value="UniProtKB-KW"/>
</dbReference>
<dbReference type="PROSITE" id="PS50018">
    <property type="entry name" value="RAS_GTPASE_ACTIV_2"/>
    <property type="match status" value="1"/>
</dbReference>
<organism evidence="3 4">
    <name type="scientific">Tritrichomonas foetus</name>
    <dbReference type="NCBI Taxonomy" id="1144522"/>
    <lineage>
        <taxon>Eukaryota</taxon>
        <taxon>Metamonada</taxon>
        <taxon>Parabasalia</taxon>
        <taxon>Tritrichomonadida</taxon>
        <taxon>Tritrichomonadidae</taxon>
        <taxon>Tritrichomonas</taxon>
    </lineage>
</organism>
<dbReference type="SUPFAM" id="SSF48350">
    <property type="entry name" value="GTPase activation domain, GAP"/>
    <property type="match status" value="1"/>
</dbReference>
<dbReference type="Gene3D" id="1.10.506.10">
    <property type="entry name" value="GTPase Activation - p120gap, domain 1"/>
    <property type="match status" value="1"/>
</dbReference>
<evidence type="ECO:0000313" key="4">
    <source>
        <dbReference type="Proteomes" id="UP000179807"/>
    </source>
</evidence>
<name>A0A1J4KW83_9EUKA</name>
<dbReference type="PANTHER" id="PTHR10194:SF60">
    <property type="entry name" value="RAS GTPASE-ACTIVATING PROTEIN RASKOL"/>
    <property type="match status" value="1"/>
</dbReference>
<dbReference type="Pfam" id="PF00616">
    <property type="entry name" value="RasGAP"/>
    <property type="match status" value="1"/>
</dbReference>
<evidence type="ECO:0000313" key="3">
    <source>
        <dbReference type="EMBL" id="OHT14012.1"/>
    </source>
</evidence>